<dbReference type="PANTHER" id="PTHR31286">
    <property type="entry name" value="GLYCINE-RICH CELL WALL STRUCTURAL PROTEIN 1.8-LIKE"/>
    <property type="match status" value="1"/>
</dbReference>
<feature type="domain" description="DUF4283" evidence="2">
    <location>
        <begin position="110"/>
        <end position="191"/>
    </location>
</feature>
<gene>
    <name evidence="3" type="ORF">V6N11_038314</name>
</gene>
<accession>A0ABR2SKJ6</accession>
<evidence type="ECO:0000256" key="1">
    <source>
        <dbReference type="SAM" id="MobiDB-lite"/>
    </source>
</evidence>
<keyword evidence="4" id="KW-1185">Reference proteome</keyword>
<dbReference type="InterPro" id="IPR040256">
    <property type="entry name" value="At4g02000-like"/>
</dbReference>
<protein>
    <recommendedName>
        <fullName evidence="2">DUF4283 domain-containing protein</fullName>
    </recommendedName>
</protein>
<reference evidence="3 4" key="1">
    <citation type="journal article" date="2024" name="G3 (Bethesda)">
        <title>Genome assembly of Hibiscus sabdariffa L. provides insights into metabolisms of medicinal natural products.</title>
        <authorList>
            <person name="Kim T."/>
        </authorList>
    </citation>
    <scope>NUCLEOTIDE SEQUENCE [LARGE SCALE GENOMIC DNA]</scope>
    <source>
        <strain evidence="3">TK-2024</strain>
        <tissue evidence="3">Old leaves</tissue>
    </source>
</reference>
<dbReference type="EMBL" id="JBBPBN010000013">
    <property type="protein sequence ID" value="KAK9025447.1"/>
    <property type="molecule type" value="Genomic_DNA"/>
</dbReference>
<evidence type="ECO:0000313" key="4">
    <source>
        <dbReference type="Proteomes" id="UP001396334"/>
    </source>
</evidence>
<proteinExistence type="predicted"/>
<dbReference type="Proteomes" id="UP001396334">
    <property type="component" value="Unassembled WGS sequence"/>
</dbReference>
<feature type="compositionally biased region" description="Polar residues" evidence="1">
    <location>
        <begin position="39"/>
        <end position="53"/>
    </location>
</feature>
<comment type="caution">
    <text evidence="3">The sequence shown here is derived from an EMBL/GenBank/DDBJ whole genome shotgun (WGS) entry which is preliminary data.</text>
</comment>
<organism evidence="3 4">
    <name type="scientific">Hibiscus sabdariffa</name>
    <name type="common">roselle</name>
    <dbReference type="NCBI Taxonomy" id="183260"/>
    <lineage>
        <taxon>Eukaryota</taxon>
        <taxon>Viridiplantae</taxon>
        <taxon>Streptophyta</taxon>
        <taxon>Embryophyta</taxon>
        <taxon>Tracheophyta</taxon>
        <taxon>Spermatophyta</taxon>
        <taxon>Magnoliopsida</taxon>
        <taxon>eudicotyledons</taxon>
        <taxon>Gunneridae</taxon>
        <taxon>Pentapetalae</taxon>
        <taxon>rosids</taxon>
        <taxon>malvids</taxon>
        <taxon>Malvales</taxon>
        <taxon>Malvaceae</taxon>
        <taxon>Malvoideae</taxon>
        <taxon>Hibiscus</taxon>
    </lineage>
</organism>
<evidence type="ECO:0000313" key="3">
    <source>
        <dbReference type="EMBL" id="KAK9025447.1"/>
    </source>
</evidence>
<name>A0ABR2SKJ6_9ROSI</name>
<dbReference type="InterPro" id="IPR025558">
    <property type="entry name" value="DUF4283"/>
</dbReference>
<dbReference type="PANTHER" id="PTHR31286:SF173">
    <property type="entry name" value="DUF4283 DOMAIN-CONTAINING PROTEIN"/>
    <property type="match status" value="1"/>
</dbReference>
<sequence length="239" mass="27684">MFSEFSVGSDGTRNQNKKRRQDEDPPDNENCSPFAPTTEAFTANTNNDSSSAPSFKDMLIGNQRYAQPDDDEPFEDDDIELIEGDVIRGMEDGMIKIDFSNRVHELAVKSLEWTIFIKMLGRRINYTTFRNKLYEIWKPSQTFKLMDIENGYFLVTFGAHKDYLHVLAGGPWMIFGHYIAVEPWSEDFTTSQPYPSKIIAWIRMPRLPVTLYKPSLITELGECIDKVIKLDYQTERGRR</sequence>
<feature type="region of interest" description="Disordered" evidence="1">
    <location>
        <begin position="1"/>
        <end position="55"/>
    </location>
</feature>
<dbReference type="Pfam" id="PF14111">
    <property type="entry name" value="DUF4283"/>
    <property type="match status" value="1"/>
</dbReference>
<evidence type="ECO:0000259" key="2">
    <source>
        <dbReference type="Pfam" id="PF14111"/>
    </source>
</evidence>